<feature type="domain" description="Ig-like" evidence="4">
    <location>
        <begin position="152"/>
        <end position="241"/>
    </location>
</feature>
<dbReference type="PROSITE" id="PS50835">
    <property type="entry name" value="IG_LIKE"/>
    <property type="match status" value="2"/>
</dbReference>
<keyword evidence="2" id="KW-1133">Transmembrane helix</keyword>
<dbReference type="PANTHER" id="PTHR44699">
    <property type="entry name" value="IMMUNOGLOBULIN SUPERFAMILY MEMBER 11"/>
    <property type="match status" value="1"/>
</dbReference>
<dbReference type="InterPro" id="IPR036179">
    <property type="entry name" value="Ig-like_dom_sf"/>
</dbReference>
<keyword evidence="6" id="KW-1185">Reference proteome</keyword>
<sequence>MAPRDRTRPHGHPISPASLWLLNCYLSAVGAVKVSVGAASIQVARGGNALLPCTFHTTASLSRLNIIWTVTPLAEPNRPQQVLAYEQGEVVESLSQYTGRVGFAFPPAQSATIFLNETRSSDSGTYQCSVMNPPDRDTPNIGVIQLTVLVPPSSPECSSEGSGEEGGDVHLSCAVREGVPTPTFSWEKIPPDTQPLVMSYTEARRALLTLQNLTAATSGLYRCTASNALGSGSCALQLRVRLAPQGTLGIAVGVTVTLTMGLVLLALLALVLWLHHQSVRKWPEEEMEDSYNEIRVDSLSPRRLIVAKTLSSDIPVANLAAKPLWLFTSSTPTTTCATRQRGLGEGSPAALPGGLRQSAWAAPQGRKRSSSSLSEEGSLPGSQAAEEPAPAKALPPKQPGFLV</sequence>
<feature type="transmembrane region" description="Helical" evidence="2">
    <location>
        <begin position="248"/>
        <end position="274"/>
    </location>
</feature>
<evidence type="ECO:0000313" key="6">
    <source>
        <dbReference type="Proteomes" id="UP000827986"/>
    </source>
</evidence>
<comment type="caution">
    <text evidence="5">The sequence shown here is derived from an EMBL/GenBank/DDBJ whole genome shotgun (WGS) entry which is preliminary data.</text>
</comment>
<evidence type="ECO:0000313" key="5">
    <source>
        <dbReference type="EMBL" id="KAH1179740.1"/>
    </source>
</evidence>
<name>A0A9D3XIF5_9SAUR</name>
<dbReference type="InterPro" id="IPR003598">
    <property type="entry name" value="Ig_sub2"/>
</dbReference>
<dbReference type="SMART" id="SM00409">
    <property type="entry name" value="IG"/>
    <property type="match status" value="2"/>
</dbReference>
<dbReference type="EMBL" id="JAHDVG010000471">
    <property type="protein sequence ID" value="KAH1179740.1"/>
    <property type="molecule type" value="Genomic_DNA"/>
</dbReference>
<dbReference type="SUPFAM" id="SSF48726">
    <property type="entry name" value="Immunoglobulin"/>
    <property type="match status" value="2"/>
</dbReference>
<dbReference type="Gene3D" id="2.60.40.10">
    <property type="entry name" value="Immunoglobulins"/>
    <property type="match status" value="2"/>
</dbReference>
<evidence type="ECO:0000259" key="4">
    <source>
        <dbReference type="PROSITE" id="PS50835"/>
    </source>
</evidence>
<feature type="signal peptide" evidence="3">
    <location>
        <begin position="1"/>
        <end position="31"/>
    </location>
</feature>
<accession>A0A9D3XIF5</accession>
<dbReference type="InterPro" id="IPR007110">
    <property type="entry name" value="Ig-like_dom"/>
</dbReference>
<feature type="chain" id="PRO_5038802019" description="Ig-like domain-containing protein" evidence="3">
    <location>
        <begin position="32"/>
        <end position="403"/>
    </location>
</feature>
<evidence type="ECO:0000256" key="1">
    <source>
        <dbReference type="SAM" id="MobiDB-lite"/>
    </source>
</evidence>
<protein>
    <recommendedName>
        <fullName evidence="4">Ig-like domain-containing protein</fullName>
    </recommendedName>
</protein>
<dbReference type="AlphaFoldDB" id="A0A9D3XIF5"/>
<feature type="region of interest" description="Disordered" evidence="1">
    <location>
        <begin position="337"/>
        <end position="403"/>
    </location>
</feature>
<keyword evidence="2" id="KW-0472">Membrane</keyword>
<reference evidence="5" key="1">
    <citation type="submission" date="2021-09" db="EMBL/GenBank/DDBJ databases">
        <title>The genome of Mauremys mutica provides insights into the evolution of semi-aquatic lifestyle.</title>
        <authorList>
            <person name="Gong S."/>
            <person name="Gao Y."/>
        </authorList>
    </citation>
    <scope>NUCLEOTIDE SEQUENCE</scope>
    <source>
        <strain evidence="5">MM-2020</strain>
        <tissue evidence="5">Muscle</tissue>
    </source>
</reference>
<feature type="compositionally biased region" description="Low complexity" evidence="1">
    <location>
        <begin position="370"/>
        <end position="395"/>
    </location>
</feature>
<dbReference type="InterPro" id="IPR042758">
    <property type="entry name" value="IGSF11"/>
</dbReference>
<feature type="domain" description="Ig-like" evidence="4">
    <location>
        <begin position="16"/>
        <end position="142"/>
    </location>
</feature>
<dbReference type="Proteomes" id="UP000827986">
    <property type="component" value="Unassembled WGS sequence"/>
</dbReference>
<evidence type="ECO:0000256" key="3">
    <source>
        <dbReference type="SAM" id="SignalP"/>
    </source>
</evidence>
<keyword evidence="2" id="KW-0812">Transmembrane</keyword>
<keyword evidence="3" id="KW-0732">Signal</keyword>
<dbReference type="InterPro" id="IPR013783">
    <property type="entry name" value="Ig-like_fold"/>
</dbReference>
<gene>
    <name evidence="5" type="ORF">KIL84_005790</name>
</gene>
<dbReference type="Pfam" id="PF13927">
    <property type="entry name" value="Ig_3"/>
    <property type="match status" value="1"/>
</dbReference>
<dbReference type="InterPro" id="IPR013106">
    <property type="entry name" value="Ig_V-set"/>
</dbReference>
<dbReference type="InterPro" id="IPR003599">
    <property type="entry name" value="Ig_sub"/>
</dbReference>
<dbReference type="Pfam" id="PF07686">
    <property type="entry name" value="V-set"/>
    <property type="match status" value="1"/>
</dbReference>
<dbReference type="PANTHER" id="PTHR44699:SF2">
    <property type="entry name" value="IMMUNOGLOBULIN SUPERFAMILY MEMBER 11-LIKE"/>
    <property type="match status" value="1"/>
</dbReference>
<evidence type="ECO:0000256" key="2">
    <source>
        <dbReference type="SAM" id="Phobius"/>
    </source>
</evidence>
<proteinExistence type="predicted"/>
<organism evidence="5 6">
    <name type="scientific">Mauremys mutica</name>
    <name type="common">yellowpond turtle</name>
    <dbReference type="NCBI Taxonomy" id="74926"/>
    <lineage>
        <taxon>Eukaryota</taxon>
        <taxon>Metazoa</taxon>
        <taxon>Chordata</taxon>
        <taxon>Craniata</taxon>
        <taxon>Vertebrata</taxon>
        <taxon>Euteleostomi</taxon>
        <taxon>Archelosauria</taxon>
        <taxon>Testudinata</taxon>
        <taxon>Testudines</taxon>
        <taxon>Cryptodira</taxon>
        <taxon>Durocryptodira</taxon>
        <taxon>Testudinoidea</taxon>
        <taxon>Geoemydidae</taxon>
        <taxon>Geoemydinae</taxon>
        <taxon>Mauremys</taxon>
    </lineage>
</organism>
<dbReference type="SMART" id="SM00408">
    <property type="entry name" value="IGc2"/>
    <property type="match status" value="2"/>
</dbReference>